<dbReference type="EMBL" id="LNGD01000011">
    <property type="protein sequence ID" value="KYC53598.1"/>
    <property type="molecule type" value="Genomic_DNA"/>
</dbReference>
<feature type="transmembrane region" description="Helical" evidence="1">
    <location>
        <begin position="221"/>
        <end position="241"/>
    </location>
</feature>
<gene>
    <name evidence="2" type="ORF">AMQ74_00341</name>
</gene>
<name>A0A150J928_9EURY</name>
<evidence type="ECO:0000256" key="1">
    <source>
        <dbReference type="SAM" id="Phobius"/>
    </source>
</evidence>
<reference evidence="2 3" key="1">
    <citation type="journal article" date="2016" name="ISME J.">
        <title>Chasing the elusive Euryarchaeota class WSA2: genomes reveal a uniquely fastidious methyl-reducing methanogen.</title>
        <authorList>
            <person name="Nobu M.K."/>
            <person name="Narihiro T."/>
            <person name="Kuroda K."/>
            <person name="Mei R."/>
            <person name="Liu W.T."/>
        </authorList>
    </citation>
    <scope>NUCLEOTIDE SEQUENCE [LARGE SCALE GENOMIC DNA]</scope>
    <source>
        <strain evidence="2">U1lsi0528_Bin089</strain>
    </source>
</reference>
<feature type="transmembrane region" description="Helical" evidence="1">
    <location>
        <begin position="27"/>
        <end position="51"/>
    </location>
</feature>
<keyword evidence="1" id="KW-1133">Transmembrane helix</keyword>
<dbReference type="Proteomes" id="UP000075578">
    <property type="component" value="Unassembled WGS sequence"/>
</dbReference>
<comment type="caution">
    <text evidence="2">The sequence shown here is derived from an EMBL/GenBank/DDBJ whole genome shotgun (WGS) entry which is preliminary data.</text>
</comment>
<evidence type="ECO:0000313" key="2">
    <source>
        <dbReference type="EMBL" id="KYC53598.1"/>
    </source>
</evidence>
<organism evidence="2 3">
    <name type="scientific">Candidatus Methanofastidiosum methylothiophilum</name>
    <dbReference type="NCBI Taxonomy" id="1705564"/>
    <lineage>
        <taxon>Archaea</taxon>
        <taxon>Methanobacteriati</taxon>
        <taxon>Methanobacteriota</taxon>
        <taxon>Stenosarchaea group</taxon>
        <taxon>Candidatus Methanofastidiosia</taxon>
        <taxon>Candidatus Methanofastidiosales</taxon>
        <taxon>Candidatus Methanofastidiosaceae</taxon>
        <taxon>Candidatus Methanofastidiosum</taxon>
    </lineage>
</organism>
<sequence length="242" mass="28585">MEKAYPNKLELIENMQDPLSDLLFEDIFLFVFVIQMIILLGLHVLAVMFFYKRIKVFRLTKKAEHEKLEKDNASYLKIYDKIEKLIQRQKYIEQIDILENIRVNLGMKLYLNTRMGKYVKVCPECGSTDSAVESYGYMVRDFCKKCGYSSIKKSNILVGSLIYFPEIRFGTEEDLKNLEDSIIYCPYCNKKIKDSWDICLRCEKDLEDRNELGIPSAKEKIISYIFILLLLICLLLLLLYWK</sequence>
<keyword evidence="1" id="KW-0812">Transmembrane</keyword>
<keyword evidence="1" id="KW-0472">Membrane</keyword>
<accession>A0A150J928</accession>
<protein>
    <submittedName>
        <fullName evidence="2">Uncharacterized protein</fullName>
    </submittedName>
</protein>
<dbReference type="AlphaFoldDB" id="A0A150J928"/>
<evidence type="ECO:0000313" key="3">
    <source>
        <dbReference type="Proteomes" id="UP000075578"/>
    </source>
</evidence>
<proteinExistence type="predicted"/>